<evidence type="ECO:0000313" key="3">
    <source>
        <dbReference type="Proteomes" id="UP001519460"/>
    </source>
</evidence>
<dbReference type="AlphaFoldDB" id="A0ABD0LFG8"/>
<evidence type="ECO:0000313" key="2">
    <source>
        <dbReference type="EMBL" id="KAK7497998.1"/>
    </source>
</evidence>
<name>A0ABD0LFG8_9CAEN</name>
<sequence>MRPDRTRAYRPHPGRPPPHILASQHVFRDIVCVHLVYRKSLGDGLHTPSFYRENSESEAIGRHGLPGTDSVPVSPAAATPAASHCQVSHPRQSRCPLTD</sequence>
<organism evidence="2 3">
    <name type="scientific">Batillaria attramentaria</name>
    <dbReference type="NCBI Taxonomy" id="370345"/>
    <lineage>
        <taxon>Eukaryota</taxon>
        <taxon>Metazoa</taxon>
        <taxon>Spiralia</taxon>
        <taxon>Lophotrochozoa</taxon>
        <taxon>Mollusca</taxon>
        <taxon>Gastropoda</taxon>
        <taxon>Caenogastropoda</taxon>
        <taxon>Sorbeoconcha</taxon>
        <taxon>Cerithioidea</taxon>
        <taxon>Batillariidae</taxon>
        <taxon>Batillaria</taxon>
    </lineage>
</organism>
<evidence type="ECO:0000256" key="1">
    <source>
        <dbReference type="SAM" id="MobiDB-lite"/>
    </source>
</evidence>
<dbReference type="EMBL" id="JACVVK020000054">
    <property type="protein sequence ID" value="KAK7497998.1"/>
    <property type="molecule type" value="Genomic_DNA"/>
</dbReference>
<keyword evidence="3" id="KW-1185">Reference proteome</keyword>
<comment type="caution">
    <text evidence="2">The sequence shown here is derived from an EMBL/GenBank/DDBJ whole genome shotgun (WGS) entry which is preliminary data.</text>
</comment>
<accession>A0ABD0LFG8</accession>
<gene>
    <name evidence="2" type="ORF">BaRGS_00010869</name>
</gene>
<feature type="region of interest" description="Disordered" evidence="1">
    <location>
        <begin position="1"/>
        <end position="21"/>
    </location>
</feature>
<proteinExistence type="predicted"/>
<feature type="region of interest" description="Disordered" evidence="1">
    <location>
        <begin position="57"/>
        <end position="99"/>
    </location>
</feature>
<reference evidence="2 3" key="1">
    <citation type="journal article" date="2023" name="Sci. Data">
        <title>Genome assembly of the Korean intertidal mud-creeper Batillaria attramentaria.</title>
        <authorList>
            <person name="Patra A.K."/>
            <person name="Ho P.T."/>
            <person name="Jun S."/>
            <person name="Lee S.J."/>
            <person name="Kim Y."/>
            <person name="Won Y.J."/>
        </authorList>
    </citation>
    <scope>NUCLEOTIDE SEQUENCE [LARGE SCALE GENOMIC DNA]</scope>
    <source>
        <strain evidence="2">Wonlab-2016</strain>
    </source>
</reference>
<protein>
    <submittedName>
        <fullName evidence="2">Uncharacterized protein</fullName>
    </submittedName>
</protein>
<feature type="compositionally biased region" description="Low complexity" evidence="1">
    <location>
        <begin position="70"/>
        <end position="83"/>
    </location>
</feature>
<dbReference type="Proteomes" id="UP001519460">
    <property type="component" value="Unassembled WGS sequence"/>
</dbReference>